<evidence type="ECO:0000259" key="1">
    <source>
        <dbReference type="PROSITE" id="PS50948"/>
    </source>
</evidence>
<evidence type="ECO:0000313" key="4">
    <source>
        <dbReference type="EMBL" id="CAL4771867.1"/>
    </source>
</evidence>
<dbReference type="Gene3D" id="3.50.4.10">
    <property type="entry name" value="Hepatocyte Growth Factor"/>
    <property type="match status" value="1"/>
</dbReference>
<protein>
    <submittedName>
        <fullName evidence="4">Apple domain-containing protein</fullName>
    </submittedName>
</protein>
<keyword evidence="5" id="KW-1185">Reference proteome</keyword>
<dbReference type="EMBL" id="CAMXCT020000898">
    <property type="protein sequence ID" value="CAL1137930.1"/>
    <property type="molecule type" value="Genomic_DNA"/>
</dbReference>
<sequence>MPLRCLVVDCGGVTHPDSGLKEAVRKRVASADAAQAQSAAAAAKAQWSAMRDDPRATKEDFWQQISVACGLESSAAAEADAEICATLRGAGVESIFSTSPTRGAMWTFLVLALVSSAASETARCQKNGAPVFLQFGTRFSQGSMTFSSQGEDPDDFPEEHPDVPYCYGSFGAVAAQEGESLGSGMKDVSLADCKRACNSQEECRSFTFCEHWAQCFLKKQILTGQEPTKPNDDCRSFFKTTSCEAEQRGPATVKVVSYNLYWWNAFGLKENGWKRDGILQNIKSELRPDTIGFQECDSPELLTGRTGLEVASKFAGAQGIMVKPKKFRILMAGSRDLEATGKWGTRYMTWAKLEDRNERRFWHFNTHWCVHSNANHVCDEETRYRGAKTMVKAIHELVGSEPVIVTGDFNAEMDERGPQHFLQSGFKLAVNEWVDSIFYSNDWELVSQGTGSAAGSDHHPVYAELRLKPSPSALHVK</sequence>
<organism evidence="2">
    <name type="scientific">Cladocopium goreaui</name>
    <dbReference type="NCBI Taxonomy" id="2562237"/>
    <lineage>
        <taxon>Eukaryota</taxon>
        <taxon>Sar</taxon>
        <taxon>Alveolata</taxon>
        <taxon>Dinophyceae</taxon>
        <taxon>Suessiales</taxon>
        <taxon>Symbiodiniaceae</taxon>
        <taxon>Cladocopium</taxon>
    </lineage>
</organism>
<gene>
    <name evidence="2" type="ORF">C1SCF055_LOCUS12083</name>
</gene>
<reference evidence="3" key="2">
    <citation type="submission" date="2024-04" db="EMBL/GenBank/DDBJ databases">
        <authorList>
            <person name="Chen Y."/>
            <person name="Shah S."/>
            <person name="Dougan E. K."/>
            <person name="Thang M."/>
            <person name="Chan C."/>
        </authorList>
    </citation>
    <scope>NUCLEOTIDE SEQUENCE [LARGE SCALE GENOMIC DNA]</scope>
</reference>
<reference evidence="2" key="1">
    <citation type="submission" date="2022-10" db="EMBL/GenBank/DDBJ databases">
        <authorList>
            <person name="Chen Y."/>
            <person name="Dougan E. K."/>
            <person name="Chan C."/>
            <person name="Rhodes N."/>
            <person name="Thang M."/>
        </authorList>
    </citation>
    <scope>NUCLEOTIDE SEQUENCE</scope>
</reference>
<evidence type="ECO:0000313" key="3">
    <source>
        <dbReference type="EMBL" id="CAL1137930.1"/>
    </source>
</evidence>
<proteinExistence type="predicted"/>
<dbReference type="InterPro" id="IPR005135">
    <property type="entry name" value="Endo/exonuclease/phosphatase"/>
</dbReference>
<dbReference type="GO" id="GO:0003824">
    <property type="term" value="F:catalytic activity"/>
    <property type="evidence" value="ECO:0007669"/>
    <property type="project" value="InterPro"/>
</dbReference>
<dbReference type="Proteomes" id="UP001152797">
    <property type="component" value="Unassembled WGS sequence"/>
</dbReference>
<evidence type="ECO:0000313" key="5">
    <source>
        <dbReference type="Proteomes" id="UP001152797"/>
    </source>
</evidence>
<dbReference type="EMBL" id="CAMXCT010000898">
    <property type="protein sequence ID" value="CAI3984555.1"/>
    <property type="molecule type" value="Genomic_DNA"/>
</dbReference>
<evidence type="ECO:0000313" key="2">
    <source>
        <dbReference type="EMBL" id="CAI3984555.1"/>
    </source>
</evidence>
<name>A0A9P1C3S4_9DINO</name>
<dbReference type="EMBL" id="CAMXCT030000898">
    <property type="protein sequence ID" value="CAL4771867.1"/>
    <property type="molecule type" value="Genomic_DNA"/>
</dbReference>
<dbReference type="PROSITE" id="PS50948">
    <property type="entry name" value="PAN"/>
    <property type="match status" value="1"/>
</dbReference>
<dbReference type="SUPFAM" id="SSF56219">
    <property type="entry name" value="DNase I-like"/>
    <property type="match status" value="1"/>
</dbReference>
<comment type="caution">
    <text evidence="2">The sequence shown here is derived from an EMBL/GenBank/DDBJ whole genome shotgun (WGS) entry which is preliminary data.</text>
</comment>
<dbReference type="InterPro" id="IPR003609">
    <property type="entry name" value="Pan_app"/>
</dbReference>
<dbReference type="InterPro" id="IPR036691">
    <property type="entry name" value="Endo/exonu/phosph_ase_sf"/>
</dbReference>
<dbReference type="Gene3D" id="3.60.10.10">
    <property type="entry name" value="Endonuclease/exonuclease/phosphatase"/>
    <property type="match status" value="1"/>
</dbReference>
<dbReference type="Pfam" id="PF14295">
    <property type="entry name" value="PAN_4"/>
    <property type="match status" value="1"/>
</dbReference>
<feature type="domain" description="Apple" evidence="1">
    <location>
        <begin position="166"/>
        <end position="243"/>
    </location>
</feature>
<dbReference type="AlphaFoldDB" id="A0A9P1C3S4"/>
<dbReference type="Pfam" id="PF03372">
    <property type="entry name" value="Exo_endo_phos"/>
    <property type="match status" value="1"/>
</dbReference>
<accession>A0A9P1C3S4</accession>